<evidence type="ECO:0000313" key="4">
    <source>
        <dbReference type="Proteomes" id="UP000780875"/>
    </source>
</evidence>
<feature type="region of interest" description="Disordered" evidence="1">
    <location>
        <begin position="487"/>
        <end position="522"/>
    </location>
</feature>
<dbReference type="Pfam" id="PF13582">
    <property type="entry name" value="Reprolysin_3"/>
    <property type="match status" value="1"/>
</dbReference>
<evidence type="ECO:0000256" key="1">
    <source>
        <dbReference type="SAM" id="MobiDB-lite"/>
    </source>
</evidence>
<dbReference type="Proteomes" id="UP000780875">
    <property type="component" value="Unassembled WGS sequence"/>
</dbReference>
<accession>A0ABS7U964</accession>
<dbReference type="EMBL" id="JAIQZJ010000001">
    <property type="protein sequence ID" value="MBZ5737491.1"/>
    <property type="molecule type" value="Genomic_DNA"/>
</dbReference>
<sequence length="608" mass="63303">MRRPTPHLLTLTALGALACVGALLPVVTTQAAPRPAVADGWRAPVHLSSSVTGRDALAALRDRSAVADTAAANGMTSAGLAELLRSDDTAWLDTSGRLFYRDTARYPARSAARAATTQDLPFPASDAFSLHSDPGSQRTLYLNFTGGTVTGTQWNKESGRSTLTATPYDIDGDSSSFSTAERNLVQQAWLRVSEDYAPFDIDVTTEPPTNAQLVRSSPSDQVYGMEAMITGSATIESAVCGGVGVTGVAYVGVFGEVGDDYLPAWVCAHSFSDLLNVSESVSHEVGHTFGLQHWGSATAEYYAGQGGWAPIMGSGAQPIIQWTNGWYSGSRTFTDDGTQDDVAVIARNAPYRTDEAGDTVGTAAALTGGTAVIGRRTDVDVWSLGACSGATTIDAEPAAYSPDLDVQLTLLDASGSTVATVDPTSSKVSALVASGMNAVLARTLSAGDYYVAVDGVGRGSRTTGYDDYGSLGSYTLSVTGCDAVPTDPTETPTVTPTVDPTETPTVAPGPPSTPAAPAVRRGARGGKRTILASWAKPGTTDPITGYQVRIYRVVSGVPRVSATYSVQPSWRTGVEIKVRTGTWKLAVRARNAYGASAFGPLSKGVKGR</sequence>
<dbReference type="SUPFAM" id="SSF55486">
    <property type="entry name" value="Metalloproteases ('zincins'), catalytic domain"/>
    <property type="match status" value="1"/>
</dbReference>
<protein>
    <recommendedName>
        <fullName evidence="5">Fibronectin type-III domain-containing protein</fullName>
    </recommendedName>
</protein>
<keyword evidence="2" id="KW-0732">Signal</keyword>
<name>A0ABS7U964_9ACTN</name>
<proteinExistence type="predicted"/>
<dbReference type="RefSeq" id="WP_224121840.1">
    <property type="nucleotide sequence ID" value="NZ_JAIQZJ010000001.1"/>
</dbReference>
<dbReference type="PROSITE" id="PS51257">
    <property type="entry name" value="PROKAR_LIPOPROTEIN"/>
    <property type="match status" value="1"/>
</dbReference>
<feature type="chain" id="PRO_5046072688" description="Fibronectin type-III domain-containing protein" evidence="2">
    <location>
        <begin position="32"/>
        <end position="608"/>
    </location>
</feature>
<dbReference type="Gene3D" id="2.60.120.380">
    <property type="match status" value="1"/>
</dbReference>
<organism evidence="3 4">
    <name type="scientific">Nocardioides mangrovi</name>
    <dbReference type="NCBI Taxonomy" id="2874580"/>
    <lineage>
        <taxon>Bacteria</taxon>
        <taxon>Bacillati</taxon>
        <taxon>Actinomycetota</taxon>
        <taxon>Actinomycetes</taxon>
        <taxon>Propionibacteriales</taxon>
        <taxon>Nocardioidaceae</taxon>
        <taxon>Nocardioides</taxon>
    </lineage>
</organism>
<evidence type="ECO:0000313" key="3">
    <source>
        <dbReference type="EMBL" id="MBZ5737491.1"/>
    </source>
</evidence>
<evidence type="ECO:0000256" key="2">
    <source>
        <dbReference type="SAM" id="SignalP"/>
    </source>
</evidence>
<comment type="caution">
    <text evidence="3">The sequence shown here is derived from an EMBL/GenBank/DDBJ whole genome shotgun (WGS) entry which is preliminary data.</text>
</comment>
<reference evidence="3 4" key="1">
    <citation type="submission" date="2021-09" db="EMBL/GenBank/DDBJ databases">
        <title>Whole genome sequence of Nocardioides sp. GBK3QG-3.</title>
        <authorList>
            <person name="Tuo L."/>
        </authorList>
    </citation>
    <scope>NUCLEOTIDE SEQUENCE [LARGE SCALE GENOMIC DNA]</scope>
    <source>
        <strain evidence="3 4">GBK3QG-3</strain>
    </source>
</reference>
<feature type="compositionally biased region" description="Low complexity" evidence="1">
    <location>
        <begin position="487"/>
        <end position="506"/>
    </location>
</feature>
<dbReference type="SUPFAM" id="SSF49265">
    <property type="entry name" value="Fibronectin type III"/>
    <property type="match status" value="1"/>
</dbReference>
<evidence type="ECO:0008006" key="5">
    <source>
        <dbReference type="Google" id="ProtNLM"/>
    </source>
</evidence>
<feature type="signal peptide" evidence="2">
    <location>
        <begin position="1"/>
        <end position="31"/>
    </location>
</feature>
<gene>
    <name evidence="3" type="ORF">K8U61_04900</name>
</gene>
<keyword evidence="4" id="KW-1185">Reference proteome</keyword>
<dbReference type="InterPro" id="IPR036116">
    <property type="entry name" value="FN3_sf"/>
</dbReference>